<gene>
    <name evidence="1" type="ORF">CR205_09970</name>
</gene>
<sequence>MEDCGKYTDYFDKYSAYEDIETLKLSNGVSDDYKKHRCAHMIYCQKCRTEKIVTIDETGNEKSGEGAL</sequence>
<organism evidence="1 2">
    <name type="scientific">Alteribacter lacisalsi</name>
    <dbReference type="NCBI Taxonomy" id="2045244"/>
    <lineage>
        <taxon>Bacteria</taxon>
        <taxon>Bacillati</taxon>
        <taxon>Bacillota</taxon>
        <taxon>Bacilli</taxon>
        <taxon>Bacillales</taxon>
        <taxon>Bacillaceae</taxon>
        <taxon>Alteribacter</taxon>
    </lineage>
</organism>
<accession>A0A2W0HAI6</accession>
<dbReference type="EMBL" id="PDOF01000001">
    <property type="protein sequence ID" value="PYZ98873.1"/>
    <property type="molecule type" value="Genomic_DNA"/>
</dbReference>
<dbReference type="Proteomes" id="UP000248066">
    <property type="component" value="Unassembled WGS sequence"/>
</dbReference>
<keyword evidence="2" id="KW-1185">Reference proteome</keyword>
<evidence type="ECO:0000313" key="1">
    <source>
        <dbReference type="EMBL" id="PYZ98873.1"/>
    </source>
</evidence>
<name>A0A2W0HAI6_9BACI</name>
<protein>
    <submittedName>
        <fullName evidence="1">Uncharacterized protein</fullName>
    </submittedName>
</protein>
<evidence type="ECO:0000313" key="2">
    <source>
        <dbReference type="Proteomes" id="UP000248066"/>
    </source>
</evidence>
<proteinExistence type="predicted"/>
<reference evidence="1 2" key="1">
    <citation type="submission" date="2017-10" db="EMBL/GenBank/DDBJ databases">
        <title>Bacillus sp. nov., a halophilic bacterium isolated from a Yangshapao Lake.</title>
        <authorList>
            <person name="Wang H."/>
        </authorList>
    </citation>
    <scope>NUCLEOTIDE SEQUENCE [LARGE SCALE GENOMIC DNA]</scope>
    <source>
        <strain evidence="1 2">YSP-3</strain>
    </source>
</reference>
<dbReference type="AlphaFoldDB" id="A0A2W0HAI6"/>
<comment type="caution">
    <text evidence="1">The sequence shown here is derived from an EMBL/GenBank/DDBJ whole genome shotgun (WGS) entry which is preliminary data.</text>
</comment>